<evidence type="ECO:0000256" key="2">
    <source>
        <dbReference type="ARBA" id="ARBA00022679"/>
    </source>
</evidence>
<keyword evidence="2 4" id="KW-0808">Transferase</keyword>
<dbReference type="PANTHER" id="PTHR43397:SF1">
    <property type="entry name" value="ERGOTHIONEINE BIOSYNTHESIS PROTEIN 1"/>
    <property type="match status" value="1"/>
</dbReference>
<organism evidence="4 5">
    <name type="scientific">Sorangium cellulosum</name>
    <name type="common">Polyangium cellulosum</name>
    <dbReference type="NCBI Taxonomy" id="56"/>
    <lineage>
        <taxon>Bacteria</taxon>
        <taxon>Pseudomonadati</taxon>
        <taxon>Myxococcota</taxon>
        <taxon>Polyangia</taxon>
        <taxon>Polyangiales</taxon>
        <taxon>Polyangiaceae</taxon>
        <taxon>Sorangium</taxon>
    </lineage>
</organism>
<evidence type="ECO:0000259" key="3">
    <source>
        <dbReference type="Pfam" id="PF10017"/>
    </source>
</evidence>
<evidence type="ECO:0000313" key="5">
    <source>
        <dbReference type="Proteomes" id="UP000238348"/>
    </source>
</evidence>
<dbReference type="InterPro" id="IPR035094">
    <property type="entry name" value="EgtD"/>
</dbReference>
<dbReference type="Pfam" id="PF10017">
    <property type="entry name" value="Methyltransf_33"/>
    <property type="match status" value="1"/>
</dbReference>
<keyword evidence="1 4" id="KW-0489">Methyltransferase</keyword>
<dbReference type="Gene3D" id="3.40.50.150">
    <property type="entry name" value="Vaccinia Virus protein VP39"/>
    <property type="match status" value="1"/>
</dbReference>
<reference evidence="4 5" key="1">
    <citation type="submission" date="2015-09" db="EMBL/GenBank/DDBJ databases">
        <title>Sorangium comparison.</title>
        <authorList>
            <person name="Zaburannyi N."/>
            <person name="Bunk B."/>
            <person name="Overmann J."/>
            <person name="Mueller R."/>
        </authorList>
    </citation>
    <scope>NUCLEOTIDE SEQUENCE [LARGE SCALE GENOMIC DNA]</scope>
    <source>
        <strain evidence="4 5">So ce26</strain>
    </source>
</reference>
<evidence type="ECO:0000256" key="1">
    <source>
        <dbReference type="ARBA" id="ARBA00022603"/>
    </source>
</evidence>
<dbReference type="EC" id="2.1.1.-" evidence="4"/>
<proteinExistence type="predicted"/>
<dbReference type="InterPro" id="IPR051128">
    <property type="entry name" value="EgtD_Methyltrsf_superfamily"/>
</dbReference>
<sequence>MHRTDSLDRFMADVRAGLRASPKRLSPEYFYDALGSRLFEAICQLPWYPLTRAERALLERHAEEMVAPFGEGASIVELGCGSGEKLALLAAPLCKRLPRLDVHLVDVSETALDLSRRTLSRLPRVEVSAHRARYEEGLCAATARRLPGADGVRGGGGGPVLVLFLGSNIGNLDPDAAAAFLADVRASLRAGDALLLGADLVKPAAELLLAYDDPLGVTAAFNKNLLSRINRELGAAIDLRSFDHRAVWNAERARVEMHLVSRRRQVIRVSAIDLEVAFEEGESIWTESSHKYEPGEVVHMGERAGFRCDRQWIEEAGRFSTTLLIAEERAARR</sequence>
<gene>
    <name evidence="4" type="ORF">SOCE26_075260</name>
</gene>
<accession>A0A2L0F3B3</accession>
<protein>
    <submittedName>
        <fullName evidence="4">Methyltransferase</fullName>
        <ecNumber evidence="4">2.1.1.-</ecNumber>
    </submittedName>
</protein>
<dbReference type="InterPro" id="IPR029063">
    <property type="entry name" value="SAM-dependent_MTases_sf"/>
</dbReference>
<dbReference type="GO" id="GO:0032259">
    <property type="term" value="P:methylation"/>
    <property type="evidence" value="ECO:0007669"/>
    <property type="project" value="UniProtKB-KW"/>
</dbReference>
<dbReference type="InterPro" id="IPR017804">
    <property type="entry name" value="MeTrfase_EgtD-like"/>
</dbReference>
<dbReference type="OrthoDB" id="5289726at2"/>
<dbReference type="SUPFAM" id="SSF53335">
    <property type="entry name" value="S-adenosyl-L-methionine-dependent methyltransferases"/>
    <property type="match status" value="1"/>
</dbReference>
<dbReference type="EMBL" id="CP012673">
    <property type="protein sequence ID" value="AUX46023.1"/>
    <property type="molecule type" value="Genomic_DNA"/>
</dbReference>
<dbReference type="RefSeq" id="WP_104984306.1">
    <property type="nucleotide sequence ID" value="NZ_CP012673.1"/>
</dbReference>
<dbReference type="AlphaFoldDB" id="A0A2L0F3B3"/>
<dbReference type="Proteomes" id="UP000238348">
    <property type="component" value="Chromosome"/>
</dbReference>
<dbReference type="PIRSF" id="PIRSF018005">
    <property type="entry name" value="UCP018005"/>
    <property type="match status" value="1"/>
</dbReference>
<dbReference type="PANTHER" id="PTHR43397">
    <property type="entry name" value="ERGOTHIONEINE BIOSYNTHESIS PROTEIN 1"/>
    <property type="match status" value="1"/>
</dbReference>
<dbReference type="GO" id="GO:0008168">
    <property type="term" value="F:methyltransferase activity"/>
    <property type="evidence" value="ECO:0007669"/>
    <property type="project" value="UniProtKB-KW"/>
</dbReference>
<name>A0A2L0F3B3_SORCE</name>
<dbReference type="NCBIfam" id="TIGR03438">
    <property type="entry name" value="egtD_ergothio"/>
    <property type="match status" value="1"/>
</dbReference>
<feature type="domain" description="Histidine-specific methyltransferase SAM-dependent" evidence="3">
    <location>
        <begin position="11"/>
        <end position="324"/>
    </location>
</feature>
<evidence type="ECO:0000313" key="4">
    <source>
        <dbReference type="EMBL" id="AUX46023.1"/>
    </source>
</evidence>
<dbReference type="InterPro" id="IPR019257">
    <property type="entry name" value="MeTrfase_dom"/>
</dbReference>